<evidence type="ECO:0000313" key="2">
    <source>
        <dbReference type="Proteomes" id="UP001055879"/>
    </source>
</evidence>
<gene>
    <name evidence="1" type="ORF">L6452_38237</name>
</gene>
<reference evidence="1 2" key="2">
    <citation type="journal article" date="2022" name="Mol. Ecol. Resour.">
        <title>The genomes of chicory, endive, great burdock and yacon provide insights into Asteraceae paleo-polyploidization history and plant inulin production.</title>
        <authorList>
            <person name="Fan W."/>
            <person name="Wang S."/>
            <person name="Wang H."/>
            <person name="Wang A."/>
            <person name="Jiang F."/>
            <person name="Liu H."/>
            <person name="Zhao H."/>
            <person name="Xu D."/>
            <person name="Zhang Y."/>
        </authorList>
    </citation>
    <scope>NUCLEOTIDE SEQUENCE [LARGE SCALE GENOMIC DNA]</scope>
    <source>
        <strain evidence="2">cv. Niubang</strain>
    </source>
</reference>
<evidence type="ECO:0000313" key="1">
    <source>
        <dbReference type="EMBL" id="KAI3678933.1"/>
    </source>
</evidence>
<name>A0ACB8Y4D5_ARCLA</name>
<reference evidence="2" key="1">
    <citation type="journal article" date="2022" name="Mol. Ecol. Resour.">
        <title>The genomes of chicory, endive, great burdock and yacon provide insights into Asteraceae palaeo-polyploidization history and plant inulin production.</title>
        <authorList>
            <person name="Fan W."/>
            <person name="Wang S."/>
            <person name="Wang H."/>
            <person name="Wang A."/>
            <person name="Jiang F."/>
            <person name="Liu H."/>
            <person name="Zhao H."/>
            <person name="Xu D."/>
            <person name="Zhang Y."/>
        </authorList>
    </citation>
    <scope>NUCLEOTIDE SEQUENCE [LARGE SCALE GENOMIC DNA]</scope>
    <source>
        <strain evidence="2">cv. Niubang</strain>
    </source>
</reference>
<protein>
    <submittedName>
        <fullName evidence="1">Uncharacterized protein</fullName>
    </submittedName>
</protein>
<organism evidence="1 2">
    <name type="scientific">Arctium lappa</name>
    <name type="common">Greater burdock</name>
    <name type="synonym">Lappa major</name>
    <dbReference type="NCBI Taxonomy" id="4217"/>
    <lineage>
        <taxon>Eukaryota</taxon>
        <taxon>Viridiplantae</taxon>
        <taxon>Streptophyta</taxon>
        <taxon>Embryophyta</taxon>
        <taxon>Tracheophyta</taxon>
        <taxon>Spermatophyta</taxon>
        <taxon>Magnoliopsida</taxon>
        <taxon>eudicotyledons</taxon>
        <taxon>Gunneridae</taxon>
        <taxon>Pentapetalae</taxon>
        <taxon>asterids</taxon>
        <taxon>campanulids</taxon>
        <taxon>Asterales</taxon>
        <taxon>Asteraceae</taxon>
        <taxon>Carduoideae</taxon>
        <taxon>Cardueae</taxon>
        <taxon>Arctiinae</taxon>
        <taxon>Arctium</taxon>
    </lineage>
</organism>
<proteinExistence type="predicted"/>
<sequence>MNGLICTIKVKLHNCFLKSVGHRIRVGRVWTKIEDKRSTDSSSFMVLQQLLLTSHFPATPVGARNPHRRRFAGLRLSCRCNPSFGN</sequence>
<dbReference type="EMBL" id="CM042060">
    <property type="protein sequence ID" value="KAI3678933.1"/>
    <property type="molecule type" value="Genomic_DNA"/>
</dbReference>
<dbReference type="Proteomes" id="UP001055879">
    <property type="component" value="Linkage Group LG14"/>
</dbReference>
<accession>A0ACB8Y4D5</accession>
<keyword evidence="2" id="KW-1185">Reference proteome</keyword>
<comment type="caution">
    <text evidence="1">The sequence shown here is derived from an EMBL/GenBank/DDBJ whole genome shotgun (WGS) entry which is preliminary data.</text>
</comment>